<comment type="caution">
    <text evidence="2">The sequence shown here is derived from an EMBL/GenBank/DDBJ whole genome shotgun (WGS) entry which is preliminary data.</text>
</comment>
<dbReference type="EMBL" id="BMAV01007892">
    <property type="protein sequence ID" value="GFY51101.1"/>
    <property type="molecule type" value="Genomic_DNA"/>
</dbReference>
<feature type="domain" description="Caspase family p20" evidence="1">
    <location>
        <begin position="124"/>
        <end position="214"/>
    </location>
</feature>
<dbReference type="InterPro" id="IPR011600">
    <property type="entry name" value="Pept_C14_caspase"/>
</dbReference>
<keyword evidence="3" id="KW-1185">Reference proteome</keyword>
<dbReference type="Gene3D" id="3.40.50.1460">
    <property type="match status" value="1"/>
</dbReference>
<evidence type="ECO:0000313" key="2">
    <source>
        <dbReference type="EMBL" id="GFY51101.1"/>
    </source>
</evidence>
<dbReference type="InterPro" id="IPR002492">
    <property type="entry name" value="Transposase_Tc1-like"/>
</dbReference>
<dbReference type="InterPro" id="IPR029030">
    <property type="entry name" value="Caspase-like_dom_sf"/>
</dbReference>
<protein>
    <submittedName>
        <fullName evidence="2">Caspase-3</fullName>
    </submittedName>
</protein>
<dbReference type="Pfam" id="PF01498">
    <property type="entry name" value="HTH_Tnp_Tc3_2"/>
    <property type="match status" value="1"/>
</dbReference>
<evidence type="ECO:0000313" key="3">
    <source>
        <dbReference type="Proteomes" id="UP000886998"/>
    </source>
</evidence>
<proteinExistence type="predicted"/>
<dbReference type="InterPro" id="IPR001309">
    <property type="entry name" value="Pept_C14_p20"/>
</dbReference>
<dbReference type="GO" id="GO:0015074">
    <property type="term" value="P:DNA integration"/>
    <property type="evidence" value="ECO:0007669"/>
    <property type="project" value="InterPro"/>
</dbReference>
<evidence type="ECO:0000259" key="1">
    <source>
        <dbReference type="PROSITE" id="PS50208"/>
    </source>
</evidence>
<dbReference type="GO" id="GO:0004197">
    <property type="term" value="F:cysteine-type endopeptidase activity"/>
    <property type="evidence" value="ECO:0007669"/>
    <property type="project" value="InterPro"/>
</dbReference>
<dbReference type="GO" id="GO:0003677">
    <property type="term" value="F:DNA binding"/>
    <property type="evidence" value="ECO:0007669"/>
    <property type="project" value="InterPro"/>
</dbReference>
<dbReference type="GO" id="GO:0006508">
    <property type="term" value="P:proteolysis"/>
    <property type="evidence" value="ECO:0007669"/>
    <property type="project" value="InterPro"/>
</dbReference>
<dbReference type="OrthoDB" id="6436487at2759"/>
<dbReference type="PROSITE" id="PS50208">
    <property type="entry name" value="CASPASE_P20"/>
    <property type="match status" value="1"/>
</dbReference>
<gene>
    <name evidence="2" type="primary">CASP3_0</name>
    <name evidence="2" type="ORF">TNIN_270041</name>
</gene>
<dbReference type="Proteomes" id="UP000886998">
    <property type="component" value="Unassembled WGS sequence"/>
</dbReference>
<sequence>MIVRSATNKPMTSAQNIANELLSSCNVSVSSQTVRNVLHSAGLKARTPRKKPYISEVNSKNDLYETVDTRFFDNRRKQHSLGALSMQNPSLDYQSYEIPSSENVNFLSILNTNGDMGNDLKSFASKLWSVVSEKNYQRNEEKILKEIDLHNYLMTFAGQEIANTKCFICFVAGCAKGDYLYDSHNKKFHKRDVVEQFVGKKCPSLVGKPKIFIFLLFPQRKPKKFSLIPCLSADSGGLASRNFIPVHADILEVTITVKGKNRNLNFMKALKMSF</sequence>
<dbReference type="SUPFAM" id="SSF52129">
    <property type="entry name" value="Caspase-like"/>
    <property type="match status" value="1"/>
</dbReference>
<accession>A0A8X6XG11</accession>
<dbReference type="GO" id="GO:0006313">
    <property type="term" value="P:DNA transposition"/>
    <property type="evidence" value="ECO:0007669"/>
    <property type="project" value="InterPro"/>
</dbReference>
<dbReference type="Pfam" id="PF00656">
    <property type="entry name" value="Peptidase_C14"/>
    <property type="match status" value="1"/>
</dbReference>
<reference evidence="2" key="1">
    <citation type="submission" date="2020-08" db="EMBL/GenBank/DDBJ databases">
        <title>Multicomponent nature underlies the extraordinary mechanical properties of spider dragline silk.</title>
        <authorList>
            <person name="Kono N."/>
            <person name="Nakamura H."/>
            <person name="Mori M."/>
            <person name="Yoshida Y."/>
            <person name="Ohtoshi R."/>
            <person name="Malay A.D."/>
            <person name="Moran D.A.P."/>
            <person name="Tomita M."/>
            <person name="Numata K."/>
            <person name="Arakawa K."/>
        </authorList>
    </citation>
    <scope>NUCLEOTIDE SEQUENCE</scope>
</reference>
<dbReference type="AlphaFoldDB" id="A0A8X6XG11"/>
<organism evidence="2 3">
    <name type="scientific">Trichonephila inaurata madagascariensis</name>
    <dbReference type="NCBI Taxonomy" id="2747483"/>
    <lineage>
        <taxon>Eukaryota</taxon>
        <taxon>Metazoa</taxon>
        <taxon>Ecdysozoa</taxon>
        <taxon>Arthropoda</taxon>
        <taxon>Chelicerata</taxon>
        <taxon>Arachnida</taxon>
        <taxon>Araneae</taxon>
        <taxon>Araneomorphae</taxon>
        <taxon>Entelegynae</taxon>
        <taxon>Araneoidea</taxon>
        <taxon>Nephilidae</taxon>
        <taxon>Trichonephila</taxon>
        <taxon>Trichonephila inaurata</taxon>
    </lineage>
</organism>
<name>A0A8X6XG11_9ARAC</name>